<evidence type="ECO:0000256" key="1">
    <source>
        <dbReference type="SAM" id="Phobius"/>
    </source>
</evidence>
<keyword evidence="1" id="KW-1133">Transmembrane helix</keyword>
<sequence>MIDFFNQNIVSALLGATVFAFISNIFFLRYSNLSNKVSDFKWLNNFVSFHFHHELNINLEKIKKFRQKLSQELSQELYSLDYFAESIIFLDETVISLLVSKENIKYINPEIANTFFIFYKKIKKINEVYYFLFDRLVRGELVHRKNFIFLNKFIDELEKDIIFFIEMSENGFLLYGPHDGYITRKEKWKSKFSIWFFGTILKKG</sequence>
<proteinExistence type="predicted"/>
<organism evidence="2 3">
    <name type="scientific">Candidatus Magasanikbacteria bacterium CG_4_10_14_0_2_um_filter_33_14</name>
    <dbReference type="NCBI Taxonomy" id="1974636"/>
    <lineage>
        <taxon>Bacteria</taxon>
        <taxon>Candidatus Magasanikiibacteriota</taxon>
    </lineage>
</organism>
<feature type="transmembrane region" description="Helical" evidence="1">
    <location>
        <begin position="12"/>
        <end position="31"/>
    </location>
</feature>
<dbReference type="AlphaFoldDB" id="A0A2M7V863"/>
<dbReference type="Proteomes" id="UP000231453">
    <property type="component" value="Unassembled WGS sequence"/>
</dbReference>
<protein>
    <submittedName>
        <fullName evidence="2">Uncharacterized protein</fullName>
    </submittedName>
</protein>
<name>A0A2M7V863_9BACT</name>
<gene>
    <name evidence="2" type="ORF">COX80_05215</name>
</gene>
<dbReference type="EMBL" id="PFPL01000068">
    <property type="protein sequence ID" value="PIZ94971.1"/>
    <property type="molecule type" value="Genomic_DNA"/>
</dbReference>
<accession>A0A2M7V863</accession>
<keyword evidence="1" id="KW-0812">Transmembrane</keyword>
<reference evidence="3" key="1">
    <citation type="submission" date="2017-09" db="EMBL/GenBank/DDBJ databases">
        <title>Depth-based differentiation of microbial function through sediment-hosted aquifers and enrichment of novel symbionts in the deep terrestrial subsurface.</title>
        <authorList>
            <person name="Probst A.J."/>
            <person name="Ladd B."/>
            <person name="Jarett J.K."/>
            <person name="Geller-Mcgrath D.E."/>
            <person name="Sieber C.M.K."/>
            <person name="Emerson J.B."/>
            <person name="Anantharaman K."/>
            <person name="Thomas B.C."/>
            <person name="Malmstrom R."/>
            <person name="Stieglmeier M."/>
            <person name="Klingl A."/>
            <person name="Woyke T."/>
            <person name="Ryan C.M."/>
            <person name="Banfield J.F."/>
        </authorList>
    </citation>
    <scope>NUCLEOTIDE SEQUENCE [LARGE SCALE GENOMIC DNA]</scope>
</reference>
<keyword evidence="1" id="KW-0472">Membrane</keyword>
<comment type="caution">
    <text evidence="2">The sequence shown here is derived from an EMBL/GenBank/DDBJ whole genome shotgun (WGS) entry which is preliminary data.</text>
</comment>
<evidence type="ECO:0000313" key="2">
    <source>
        <dbReference type="EMBL" id="PIZ94971.1"/>
    </source>
</evidence>
<evidence type="ECO:0000313" key="3">
    <source>
        <dbReference type="Proteomes" id="UP000231453"/>
    </source>
</evidence>